<dbReference type="Proteomes" id="UP001174196">
    <property type="component" value="Unassembled WGS sequence"/>
</dbReference>
<proteinExistence type="inferred from homology"/>
<evidence type="ECO:0000313" key="3">
    <source>
        <dbReference type="Proteomes" id="UP001174196"/>
    </source>
</evidence>
<dbReference type="Gene3D" id="3.30.930.20">
    <property type="entry name" value="Protein of unknown function DUF1054"/>
    <property type="match status" value="1"/>
</dbReference>
<name>A0ABT8IR94_9BACL</name>
<dbReference type="HAMAP" id="MF_01851">
    <property type="entry name" value="UPF0637"/>
    <property type="match status" value="1"/>
</dbReference>
<sequence length="211" mass="24016">MMFSGFTDKDFDVFAIPGLEPRMEALRAQIRPKLEAIAEAAIPLLEQTIGEPFYVHVAKHARRTVNPPDETWVAWSTNKRGYKAYPHFQVGLRQSHAFIMLAMIEECKSKSAFARGLLKQLDEVWPTVPDGFVISEDHTQPETKAKNELGLDGIRRVLERLEKVKKAEFLCGVLLNRRDPVVQDGQAFLRSVQTTFERLLPLYRLAETAGH</sequence>
<dbReference type="Pfam" id="PF06335">
    <property type="entry name" value="DUF1054"/>
    <property type="match status" value="1"/>
</dbReference>
<reference evidence="2" key="1">
    <citation type="submission" date="2022-08" db="EMBL/GenBank/DDBJ databases">
        <title>Polycladomyces zharkentsis sp. nov., a novel thermophilic CMC and starch-degrading bacterium isolated from a geothermal spring in Kazakhstan.</title>
        <authorList>
            <person name="Mashzhan A."/>
            <person name="Kistaubaeva A."/>
            <person name="Javier-Lopez R."/>
            <person name="Birkeland N.-K."/>
        </authorList>
    </citation>
    <scope>NUCLEOTIDE SEQUENCE</scope>
    <source>
        <strain evidence="2">KSR 13</strain>
    </source>
</reference>
<dbReference type="EMBL" id="JANRHH010000047">
    <property type="protein sequence ID" value="MDN4594917.1"/>
    <property type="molecule type" value="Genomic_DNA"/>
</dbReference>
<keyword evidence="3" id="KW-1185">Reference proteome</keyword>
<protein>
    <recommendedName>
        <fullName evidence="1">UPF0637 protein NWF35_13685</fullName>
    </recommendedName>
</protein>
<evidence type="ECO:0000256" key="1">
    <source>
        <dbReference type="HAMAP-Rule" id="MF_01851"/>
    </source>
</evidence>
<dbReference type="InterPro" id="IPR053707">
    <property type="entry name" value="UPF0637_domain_sf"/>
</dbReference>
<evidence type="ECO:0000313" key="2">
    <source>
        <dbReference type="EMBL" id="MDN4594917.1"/>
    </source>
</evidence>
<gene>
    <name evidence="2" type="ORF">NWF35_13685</name>
</gene>
<organism evidence="2 3">
    <name type="scientific">Polycladomyces subterraneus</name>
    <dbReference type="NCBI Taxonomy" id="1016997"/>
    <lineage>
        <taxon>Bacteria</taxon>
        <taxon>Bacillati</taxon>
        <taxon>Bacillota</taxon>
        <taxon>Bacilli</taxon>
        <taxon>Bacillales</taxon>
        <taxon>Thermoactinomycetaceae</taxon>
        <taxon>Polycladomyces</taxon>
    </lineage>
</organism>
<comment type="similarity">
    <text evidence="1">Belongs to the UPF0637 family.</text>
</comment>
<dbReference type="SUPFAM" id="SSF142913">
    <property type="entry name" value="YktB/PF0168-like"/>
    <property type="match status" value="1"/>
</dbReference>
<dbReference type="PIRSF" id="PIRSF021332">
    <property type="entry name" value="DUF1054"/>
    <property type="match status" value="1"/>
</dbReference>
<comment type="caution">
    <text evidence="2">The sequence shown here is derived from an EMBL/GenBank/DDBJ whole genome shotgun (WGS) entry which is preliminary data.</text>
</comment>
<accession>A0ABT8IR94</accession>
<dbReference type="InterPro" id="IPR009403">
    <property type="entry name" value="UPF0637"/>
</dbReference>